<dbReference type="RefSeq" id="WP_093363395.1">
    <property type="nucleotide sequence ID" value="NZ_FOZZ01000001.1"/>
</dbReference>
<dbReference type="EC" id="2.3.1.-" evidence="5"/>
<dbReference type="InterPro" id="IPR018357">
    <property type="entry name" value="Hexapep_transf_CS"/>
</dbReference>
<dbReference type="FunFam" id="2.160.10.10:FF:000008">
    <property type="entry name" value="Maltose O-acetyltransferase"/>
    <property type="match status" value="1"/>
</dbReference>
<dbReference type="Proteomes" id="UP000198785">
    <property type="component" value="Unassembled WGS sequence"/>
</dbReference>
<dbReference type="AlphaFoldDB" id="A0A1I6P7L6"/>
<evidence type="ECO:0000256" key="2">
    <source>
        <dbReference type="ARBA" id="ARBA00022679"/>
    </source>
</evidence>
<gene>
    <name evidence="7" type="ORF">SAMN05660206_101319</name>
</gene>
<evidence type="ECO:0000256" key="4">
    <source>
        <dbReference type="ARBA" id="ARBA00023315"/>
    </source>
</evidence>
<keyword evidence="4 5" id="KW-0012">Acyltransferase</keyword>
<dbReference type="SMART" id="SM01266">
    <property type="entry name" value="Mac"/>
    <property type="match status" value="1"/>
</dbReference>
<dbReference type="OrthoDB" id="9812571at2"/>
<name>A0A1I6P7L6_9SPHI</name>
<evidence type="ECO:0000256" key="3">
    <source>
        <dbReference type="ARBA" id="ARBA00022737"/>
    </source>
</evidence>
<dbReference type="InterPro" id="IPR001451">
    <property type="entry name" value="Hexapep"/>
</dbReference>
<dbReference type="PANTHER" id="PTHR43017">
    <property type="entry name" value="GALACTOSIDE O-ACETYLTRANSFERASE"/>
    <property type="match status" value="1"/>
</dbReference>
<evidence type="ECO:0000256" key="1">
    <source>
        <dbReference type="ARBA" id="ARBA00007274"/>
    </source>
</evidence>
<dbReference type="InterPro" id="IPR024688">
    <property type="entry name" value="Mac_dom"/>
</dbReference>
<dbReference type="Pfam" id="PF12464">
    <property type="entry name" value="Mac"/>
    <property type="match status" value="1"/>
</dbReference>
<proteinExistence type="inferred from homology"/>
<accession>A0A1I6P7L6</accession>
<keyword evidence="3" id="KW-0677">Repeat</keyword>
<keyword evidence="2 5" id="KW-0808">Transferase</keyword>
<protein>
    <recommendedName>
        <fullName evidence="5">Acetyltransferase</fullName>
        <ecNumber evidence="5">2.3.1.-</ecNumber>
    </recommendedName>
</protein>
<dbReference type="SUPFAM" id="SSF51161">
    <property type="entry name" value="Trimeric LpxA-like enzymes"/>
    <property type="match status" value="1"/>
</dbReference>
<dbReference type="InterPro" id="IPR011004">
    <property type="entry name" value="Trimer_LpxA-like_sf"/>
</dbReference>
<dbReference type="STRING" id="683125.SAMN05660206_101319"/>
<dbReference type="PANTHER" id="PTHR43017:SF1">
    <property type="entry name" value="ACETYLTRANSFERASE YJL218W-RELATED"/>
    <property type="match status" value="1"/>
</dbReference>
<dbReference type="InterPro" id="IPR039369">
    <property type="entry name" value="LacA-like"/>
</dbReference>
<evidence type="ECO:0000313" key="8">
    <source>
        <dbReference type="Proteomes" id="UP000198785"/>
    </source>
</evidence>
<sequence length="205" mass="22848">MDKTKSTKEKMIAGDPYLAMDKILFDERQHAKMELFKYNSMEPTKIKARNQILKNLLGKTASTFFIEPPFRCDYGYNIELGDNFYANYNLTILDCAPVKIGNNVMIAPNVSLFTAGHPVHPEPRIAGWEYAFPIVIEDNVWIGGNTVINPGVTIGKNSVIGSGSVVTKDIPANVVAAGNPCRVIRSITEEERLNCAKNQKIEEIR</sequence>
<dbReference type="Pfam" id="PF00132">
    <property type="entry name" value="Hexapep"/>
    <property type="match status" value="1"/>
</dbReference>
<dbReference type="CDD" id="cd03357">
    <property type="entry name" value="LbH_MAT_GAT"/>
    <property type="match status" value="1"/>
</dbReference>
<evidence type="ECO:0000259" key="6">
    <source>
        <dbReference type="SMART" id="SM01266"/>
    </source>
</evidence>
<dbReference type="EMBL" id="FOZZ01000001">
    <property type="protein sequence ID" value="SFS36183.1"/>
    <property type="molecule type" value="Genomic_DNA"/>
</dbReference>
<evidence type="ECO:0000256" key="5">
    <source>
        <dbReference type="RuleBase" id="RU367021"/>
    </source>
</evidence>
<reference evidence="7 8" key="1">
    <citation type="submission" date="2016-10" db="EMBL/GenBank/DDBJ databases">
        <authorList>
            <person name="de Groot N.N."/>
        </authorList>
    </citation>
    <scope>NUCLEOTIDE SEQUENCE [LARGE SCALE GENOMIC DNA]</scope>
    <source>
        <strain evidence="7 8">DSM 22789</strain>
    </source>
</reference>
<dbReference type="Gene3D" id="2.160.10.10">
    <property type="entry name" value="Hexapeptide repeat proteins"/>
    <property type="match status" value="1"/>
</dbReference>
<comment type="similarity">
    <text evidence="1 5">Belongs to the transferase hexapeptide repeat family.</text>
</comment>
<keyword evidence="8" id="KW-1185">Reference proteome</keyword>
<evidence type="ECO:0000313" key="7">
    <source>
        <dbReference type="EMBL" id="SFS36183.1"/>
    </source>
</evidence>
<feature type="domain" description="Maltose/galactoside acetyltransferase" evidence="6">
    <location>
        <begin position="8"/>
        <end position="62"/>
    </location>
</feature>
<dbReference type="GO" id="GO:0008870">
    <property type="term" value="F:galactoside O-acetyltransferase activity"/>
    <property type="evidence" value="ECO:0007669"/>
    <property type="project" value="TreeGrafter"/>
</dbReference>
<dbReference type="PROSITE" id="PS00101">
    <property type="entry name" value="HEXAPEP_TRANSFERASES"/>
    <property type="match status" value="1"/>
</dbReference>
<organism evidence="7 8">
    <name type="scientific">Sphingobacterium wenxiniae</name>
    <dbReference type="NCBI Taxonomy" id="683125"/>
    <lineage>
        <taxon>Bacteria</taxon>
        <taxon>Pseudomonadati</taxon>
        <taxon>Bacteroidota</taxon>
        <taxon>Sphingobacteriia</taxon>
        <taxon>Sphingobacteriales</taxon>
        <taxon>Sphingobacteriaceae</taxon>
        <taxon>Sphingobacterium</taxon>
    </lineage>
</organism>